<evidence type="ECO:0000256" key="2">
    <source>
        <dbReference type="ARBA" id="ARBA00022803"/>
    </source>
</evidence>
<dbReference type="InterPro" id="IPR011990">
    <property type="entry name" value="TPR-like_helical_dom_sf"/>
</dbReference>
<protein>
    <submittedName>
        <fullName evidence="4">BZ3500_MvSof-1268-A1-R1_Chr2-1g04580 protein</fullName>
    </submittedName>
</protein>
<keyword evidence="2 3" id="KW-0802">TPR repeat</keyword>
<sequence>MEPTTDTRPTAASLAAAHATIEQHKERGNVAFRRGEWDLAVSHYTSALELNSDTVLDVQVHANKREDFETGVALFKQRSMLWSNRAAADLHAFRHDLALLCAGMAATCDPDWARPWARRAEALAQLHDFDDAVAAYDEAIKRAPDEPTKTRLSQSRSAVKEHARASLLLSQRPDILYDNLEDSPYGRYRKLVNEDEGLEAVLRVESQLPAAASMADAFDWCQFAVLRLMEQKSEEGFHVIPHQAVSRFAHSLIINPRGFHPPLGASVSAVHDFFETLSLQVRMDLMGDRTADWAGLGPLVTEDQPQPPAQAPYTVEAILEDVEERANKANGDWTKSVLAIARPKAVLEAYLRTQLVHAWLKDINNNLVEAIYIYEQILNILMTVSTRWAQIPEAARGARDVFDYTWGRKVRCIYMQALQKAHRQARKWRDGTPISLEDLTVVAEAIIDECASTSGQINPQQDPREFYGYQSMPIASAGAMVGYVLAEKARTRENRRHVGPYWFYHKEMGLAAAKMYAQAAKTLPLDCPERPGFLYCALIYDLRAGVSMTLAELFDRATTAERAYSYTEQIFGPGERNIEPRWAVRLVCQHVRNQIFAMCKRDSAVDFQPFLSMKLDAVPDSIEGEVTETSKLAYTPPRDQIFCYIALHKLDG</sequence>
<feature type="repeat" description="TPR" evidence="3">
    <location>
        <begin position="21"/>
        <end position="54"/>
    </location>
</feature>
<feature type="repeat" description="TPR" evidence="3">
    <location>
        <begin position="113"/>
        <end position="146"/>
    </location>
</feature>
<reference evidence="5" key="1">
    <citation type="submission" date="2016-10" db="EMBL/GenBank/DDBJ databases">
        <authorList>
            <person name="Jeantristanb JTB J.-T."/>
            <person name="Ricardo R."/>
        </authorList>
    </citation>
    <scope>NUCLEOTIDE SEQUENCE [LARGE SCALE GENOMIC DNA]</scope>
</reference>
<dbReference type="PANTHER" id="PTHR22904:SF523">
    <property type="entry name" value="STRESS-INDUCED-PHOSPHOPROTEIN 1"/>
    <property type="match status" value="1"/>
</dbReference>
<dbReference type="Proteomes" id="UP000249723">
    <property type="component" value="Unassembled WGS sequence"/>
</dbReference>
<evidence type="ECO:0000256" key="1">
    <source>
        <dbReference type="ARBA" id="ARBA00022737"/>
    </source>
</evidence>
<evidence type="ECO:0000313" key="5">
    <source>
        <dbReference type="Proteomes" id="UP000249723"/>
    </source>
</evidence>
<gene>
    <name evidence="4" type="ORF">BZ3500_MVSOF-1268-A1-R1_CHR2-1G04580</name>
</gene>
<dbReference type="STRING" id="289078.A0A2X0KLP8"/>
<dbReference type="SUPFAM" id="SSF48452">
    <property type="entry name" value="TPR-like"/>
    <property type="match status" value="1"/>
</dbReference>
<dbReference type="PANTHER" id="PTHR22904">
    <property type="entry name" value="TPR REPEAT CONTAINING PROTEIN"/>
    <property type="match status" value="1"/>
</dbReference>
<name>A0A2X0KLP8_9BASI</name>
<organism evidence="4 5">
    <name type="scientific">Microbotryum saponariae</name>
    <dbReference type="NCBI Taxonomy" id="289078"/>
    <lineage>
        <taxon>Eukaryota</taxon>
        <taxon>Fungi</taxon>
        <taxon>Dikarya</taxon>
        <taxon>Basidiomycota</taxon>
        <taxon>Pucciniomycotina</taxon>
        <taxon>Microbotryomycetes</taxon>
        <taxon>Microbotryales</taxon>
        <taxon>Microbotryaceae</taxon>
        <taxon>Microbotryum</taxon>
    </lineage>
</organism>
<keyword evidence="1" id="KW-0677">Repeat</keyword>
<keyword evidence="5" id="KW-1185">Reference proteome</keyword>
<dbReference type="Pfam" id="PF07719">
    <property type="entry name" value="TPR_2"/>
    <property type="match status" value="1"/>
</dbReference>
<dbReference type="GO" id="GO:0051879">
    <property type="term" value="F:Hsp90 protein binding"/>
    <property type="evidence" value="ECO:0007669"/>
    <property type="project" value="TreeGrafter"/>
</dbReference>
<dbReference type="Gene3D" id="1.25.40.10">
    <property type="entry name" value="Tetratricopeptide repeat domain"/>
    <property type="match status" value="1"/>
</dbReference>
<dbReference type="SMART" id="SM00028">
    <property type="entry name" value="TPR"/>
    <property type="match status" value="3"/>
</dbReference>
<evidence type="ECO:0000313" key="4">
    <source>
        <dbReference type="EMBL" id="SCZ88699.1"/>
    </source>
</evidence>
<accession>A0A2X0KLP8</accession>
<proteinExistence type="predicted"/>
<dbReference type="InterPro" id="IPR019734">
    <property type="entry name" value="TPR_rpt"/>
</dbReference>
<dbReference type="AlphaFoldDB" id="A0A2X0KLP8"/>
<evidence type="ECO:0000256" key="3">
    <source>
        <dbReference type="PROSITE-ProRule" id="PRU00339"/>
    </source>
</evidence>
<dbReference type="EMBL" id="FMWP01000012">
    <property type="protein sequence ID" value="SCZ88699.1"/>
    <property type="molecule type" value="Genomic_DNA"/>
</dbReference>
<dbReference type="OrthoDB" id="629492at2759"/>
<dbReference type="InterPro" id="IPR013105">
    <property type="entry name" value="TPR_2"/>
</dbReference>
<dbReference type="PROSITE" id="PS50005">
    <property type="entry name" value="TPR"/>
    <property type="match status" value="2"/>
</dbReference>